<dbReference type="AlphaFoldDB" id="A0A0J8RAY0"/>
<evidence type="ECO:0000313" key="2">
    <source>
        <dbReference type="EMBL" id="KMU82001.1"/>
    </source>
</evidence>
<gene>
    <name evidence="2" type="ORF">CISG_09487</name>
</gene>
<evidence type="ECO:0000256" key="1">
    <source>
        <dbReference type="SAM" id="MobiDB-lite"/>
    </source>
</evidence>
<proteinExistence type="predicted"/>
<dbReference type="Proteomes" id="UP000054559">
    <property type="component" value="Unassembled WGS sequence"/>
</dbReference>
<dbReference type="EMBL" id="DS268211">
    <property type="protein sequence ID" value="KMU82001.1"/>
    <property type="molecule type" value="Genomic_DNA"/>
</dbReference>
<protein>
    <submittedName>
        <fullName evidence="2">Uncharacterized protein</fullName>
    </submittedName>
</protein>
<feature type="region of interest" description="Disordered" evidence="1">
    <location>
        <begin position="84"/>
        <end position="111"/>
    </location>
</feature>
<reference evidence="3" key="1">
    <citation type="journal article" date="2010" name="Genome Res.">
        <title>Population genomic sequencing of Coccidioides fungi reveals recent hybridization and transposon control.</title>
        <authorList>
            <person name="Neafsey D.E."/>
            <person name="Barker B.M."/>
            <person name="Sharpton T.J."/>
            <person name="Stajich J.E."/>
            <person name="Park D.J."/>
            <person name="Whiston E."/>
            <person name="Hung C.-Y."/>
            <person name="McMahan C."/>
            <person name="White J."/>
            <person name="Sykes S."/>
            <person name="Heiman D."/>
            <person name="Young S."/>
            <person name="Zeng Q."/>
            <person name="Abouelleil A."/>
            <person name="Aftuck L."/>
            <person name="Bessette D."/>
            <person name="Brown A."/>
            <person name="FitzGerald M."/>
            <person name="Lui A."/>
            <person name="Macdonald J.P."/>
            <person name="Priest M."/>
            <person name="Orbach M.J."/>
            <person name="Galgiani J.N."/>
            <person name="Kirkland T.N."/>
            <person name="Cole G.T."/>
            <person name="Birren B.W."/>
            <person name="Henn M.R."/>
            <person name="Taylor J.W."/>
            <person name="Rounsley S.D."/>
        </authorList>
    </citation>
    <scope>NUCLEOTIDE SEQUENCE [LARGE SCALE GENOMIC DNA]</scope>
    <source>
        <strain evidence="3">RMSCC 3703</strain>
    </source>
</reference>
<evidence type="ECO:0000313" key="3">
    <source>
        <dbReference type="Proteomes" id="UP000054559"/>
    </source>
</evidence>
<organism evidence="2 3">
    <name type="scientific">Coccidioides immitis RMSCC 3703</name>
    <dbReference type="NCBI Taxonomy" id="454286"/>
    <lineage>
        <taxon>Eukaryota</taxon>
        <taxon>Fungi</taxon>
        <taxon>Dikarya</taxon>
        <taxon>Ascomycota</taxon>
        <taxon>Pezizomycotina</taxon>
        <taxon>Eurotiomycetes</taxon>
        <taxon>Eurotiomycetidae</taxon>
        <taxon>Onygenales</taxon>
        <taxon>Onygenaceae</taxon>
        <taxon>Coccidioides</taxon>
    </lineage>
</organism>
<sequence length="111" mass="12753">MKGRSKQRKEKKNGSYIRNTNIMAPEYLIDILFLPTCFPTEETGIQNDRIHKEKRVWQGNGRVVAQVFEMAAEEVDGDLPIQKVTTAESSTHDSIRRPAPSSPRYHRRGEL</sequence>
<name>A0A0J8RAY0_COCIT</name>
<accession>A0A0J8RAY0</accession>